<dbReference type="Gene3D" id="1.20.120.520">
    <property type="entry name" value="nmb1532 protein domain like"/>
    <property type="match status" value="1"/>
</dbReference>
<evidence type="ECO:0000313" key="6">
    <source>
        <dbReference type="EMBL" id="WZN42983.1"/>
    </source>
</evidence>
<dbReference type="RefSeq" id="WP_341837806.1">
    <property type="nucleotide sequence ID" value="NZ_CP149822.1"/>
</dbReference>
<evidence type="ECO:0000259" key="5">
    <source>
        <dbReference type="Pfam" id="PF01814"/>
    </source>
</evidence>
<comment type="subcellular location">
    <subcellularLocation>
        <location evidence="1">Cytoplasm</location>
    </subcellularLocation>
</comment>
<gene>
    <name evidence="6" type="primary">ric</name>
    <name evidence="6" type="ORF">WJU16_08040</name>
</gene>
<dbReference type="NCBIfam" id="TIGR03652">
    <property type="entry name" value="FeS_repair_RIC"/>
    <property type="match status" value="1"/>
</dbReference>
<reference evidence="7" key="1">
    <citation type="submission" date="2024-03" db="EMBL/GenBank/DDBJ databases">
        <title>Chitinophaga horti sp. nov., isolated from garden soil.</title>
        <authorList>
            <person name="Lee D.S."/>
            <person name="Han D.M."/>
            <person name="Baek J.H."/>
            <person name="Choi D.G."/>
            <person name="Jeon J.H."/>
            <person name="Jeon C.O."/>
        </authorList>
    </citation>
    <scope>NUCLEOTIDE SEQUENCE [LARGE SCALE GENOMIC DNA]</scope>
    <source>
        <strain evidence="7">GPA1</strain>
    </source>
</reference>
<organism evidence="6 7">
    <name type="scientific">Chitinophaga pollutisoli</name>
    <dbReference type="NCBI Taxonomy" id="3133966"/>
    <lineage>
        <taxon>Bacteria</taxon>
        <taxon>Pseudomonadati</taxon>
        <taxon>Bacteroidota</taxon>
        <taxon>Chitinophagia</taxon>
        <taxon>Chitinophagales</taxon>
        <taxon>Chitinophagaceae</taxon>
        <taxon>Chitinophaga</taxon>
    </lineage>
</organism>
<evidence type="ECO:0000256" key="3">
    <source>
        <dbReference type="ARBA" id="ARBA00022723"/>
    </source>
</evidence>
<dbReference type="PANTHER" id="PTHR36438">
    <property type="entry name" value="IRON-SULFUR CLUSTER REPAIR PROTEIN YTFE"/>
    <property type="match status" value="1"/>
</dbReference>
<evidence type="ECO:0000313" key="7">
    <source>
        <dbReference type="Proteomes" id="UP001485459"/>
    </source>
</evidence>
<dbReference type="PANTHER" id="PTHR36438:SF1">
    <property type="entry name" value="IRON-SULFUR CLUSTER REPAIR PROTEIN YTFE"/>
    <property type="match status" value="1"/>
</dbReference>
<dbReference type="Pfam" id="PF01814">
    <property type="entry name" value="Hemerythrin"/>
    <property type="match status" value="1"/>
</dbReference>
<evidence type="ECO:0000256" key="2">
    <source>
        <dbReference type="ARBA" id="ARBA00022490"/>
    </source>
</evidence>
<dbReference type="EMBL" id="CP149822">
    <property type="protein sequence ID" value="WZN42983.1"/>
    <property type="molecule type" value="Genomic_DNA"/>
</dbReference>
<evidence type="ECO:0000256" key="4">
    <source>
        <dbReference type="ARBA" id="ARBA00023004"/>
    </source>
</evidence>
<sequence>MNNLEQAIIGQLVADNYRTAAVFSKYHIDFCCNGNRTVQEACTQKKIDIAAVTSDLQAVLGIQPETGTDYNSWQPDVLAIHIVDRHHAYVSNQIPVLQAYLHKLSRVHGDAHPELVQIAQLFNESAAELTMHMKKEELVLFPYIRQMVVAQQNGNPAHPPHFGTVSNPISMMMHEHDQEGERFRQIQGLSNDYTVPPDGCNTYRVTYALLKEFQEDLHLHIHLENNILFPKAADLENAFAHQTSRP</sequence>
<keyword evidence="2" id="KW-0963">Cytoplasm</keyword>
<accession>A0ABZ2YU36</accession>
<dbReference type="InterPro" id="IPR012312">
    <property type="entry name" value="Hemerythrin-like"/>
</dbReference>
<name>A0ABZ2YU36_9BACT</name>
<protein>
    <submittedName>
        <fullName evidence="6">Iron-sulfur cluster repair di-iron protein</fullName>
    </submittedName>
</protein>
<dbReference type="Proteomes" id="UP001485459">
    <property type="component" value="Chromosome"/>
</dbReference>
<keyword evidence="4" id="KW-0408">Iron</keyword>
<feature type="domain" description="Hemerythrin-like" evidence="5">
    <location>
        <begin position="79"/>
        <end position="232"/>
    </location>
</feature>
<keyword evidence="7" id="KW-1185">Reference proteome</keyword>
<proteinExistence type="predicted"/>
<keyword evidence="3" id="KW-0479">Metal-binding</keyword>
<evidence type="ECO:0000256" key="1">
    <source>
        <dbReference type="ARBA" id="ARBA00004496"/>
    </source>
</evidence>
<dbReference type="InterPro" id="IPR019903">
    <property type="entry name" value="RIC_family"/>
</dbReference>
<dbReference type="Pfam" id="PF04405">
    <property type="entry name" value="ScdA_N"/>
    <property type="match status" value="1"/>
</dbReference>